<comment type="caution">
    <text evidence="2">The sequence shown here is derived from an EMBL/GenBank/DDBJ whole genome shotgun (WGS) entry which is preliminary data.</text>
</comment>
<dbReference type="InterPro" id="IPR025528">
    <property type="entry name" value="BrnA_antitoxin"/>
</dbReference>
<organism evidence="2 3">
    <name type="scientific">Candidatus Methylophosphatis roskildensis</name>
    <dbReference type="NCBI Taxonomy" id="2899263"/>
    <lineage>
        <taxon>Bacteria</taxon>
        <taxon>Pseudomonadati</taxon>
        <taxon>Pseudomonadota</taxon>
        <taxon>Betaproteobacteria</taxon>
        <taxon>Nitrosomonadales</taxon>
        <taxon>Sterolibacteriaceae</taxon>
        <taxon>Candidatus Methylophosphatis</taxon>
    </lineage>
</organism>
<proteinExistence type="predicted"/>
<protein>
    <submittedName>
        <fullName evidence="2">BrnA antitoxin family protein</fullName>
    </submittedName>
</protein>
<dbReference type="Proteomes" id="UP000807785">
    <property type="component" value="Unassembled WGS sequence"/>
</dbReference>
<dbReference type="Pfam" id="PF14384">
    <property type="entry name" value="BrnA_antitoxin"/>
    <property type="match status" value="1"/>
</dbReference>
<accession>A0A9D7HRG0</accession>
<gene>
    <name evidence="2" type="ORF">IPH26_11065</name>
</gene>
<dbReference type="EMBL" id="JADJEV010000003">
    <property type="protein sequence ID" value="MBK6973451.1"/>
    <property type="molecule type" value="Genomic_DNA"/>
</dbReference>
<feature type="region of interest" description="Disordered" evidence="1">
    <location>
        <begin position="1"/>
        <end position="24"/>
    </location>
</feature>
<evidence type="ECO:0000313" key="3">
    <source>
        <dbReference type="Proteomes" id="UP000807785"/>
    </source>
</evidence>
<dbReference type="AlphaFoldDB" id="A0A9D7HRG0"/>
<name>A0A9D7HRG0_9PROT</name>
<evidence type="ECO:0000313" key="2">
    <source>
        <dbReference type="EMBL" id="MBK6973451.1"/>
    </source>
</evidence>
<evidence type="ECO:0000256" key="1">
    <source>
        <dbReference type="SAM" id="MobiDB-lite"/>
    </source>
</evidence>
<sequence>MNAKRGHVSVNDAPATKPDDWNNAFVTHSTDELRKVVAARRTRGPNRHPTKEQVAVRYSPEVLAYFRATGAGWQTRMDEALREYVAQHTTA</sequence>
<reference evidence="2" key="1">
    <citation type="submission" date="2020-10" db="EMBL/GenBank/DDBJ databases">
        <title>Connecting structure to function with the recovery of over 1000 high-quality activated sludge metagenome-assembled genomes encoding full-length rRNA genes using long-read sequencing.</title>
        <authorList>
            <person name="Singleton C.M."/>
            <person name="Petriglieri F."/>
            <person name="Kristensen J.M."/>
            <person name="Kirkegaard R.H."/>
            <person name="Michaelsen T.Y."/>
            <person name="Andersen M.H."/>
            <person name="Karst S.M."/>
            <person name="Dueholm M.S."/>
            <person name="Nielsen P.H."/>
            <person name="Albertsen M."/>
        </authorList>
    </citation>
    <scope>NUCLEOTIDE SEQUENCE</scope>
    <source>
        <strain evidence="2">Bjer_18-Q3-R1-45_BAT3C.347</strain>
    </source>
</reference>